<dbReference type="SUPFAM" id="SSF51126">
    <property type="entry name" value="Pectin lyase-like"/>
    <property type="match status" value="1"/>
</dbReference>
<evidence type="ECO:0000256" key="2">
    <source>
        <dbReference type="ARBA" id="ARBA00022525"/>
    </source>
</evidence>
<comment type="subcellular location">
    <subcellularLocation>
        <location evidence="1">Secreted</location>
    </subcellularLocation>
</comment>
<gene>
    <name evidence="7" type="ORF">B6J96_04630</name>
</gene>
<proteinExistence type="predicted"/>
<feature type="compositionally biased region" description="Polar residues" evidence="4">
    <location>
        <begin position="2079"/>
        <end position="2092"/>
    </location>
</feature>
<feature type="compositionally biased region" description="Polar residues" evidence="4">
    <location>
        <begin position="1944"/>
        <end position="1958"/>
    </location>
</feature>
<dbReference type="NCBIfam" id="TIGR01901">
    <property type="entry name" value="adhes_NPXG"/>
    <property type="match status" value="1"/>
</dbReference>
<evidence type="ECO:0000313" key="7">
    <source>
        <dbReference type="EMBL" id="QVY40784.1"/>
    </source>
</evidence>
<feature type="region of interest" description="Disordered" evidence="4">
    <location>
        <begin position="1621"/>
        <end position="1641"/>
    </location>
</feature>
<dbReference type="Pfam" id="PF05860">
    <property type="entry name" value="TPS"/>
    <property type="match status" value="1"/>
</dbReference>
<dbReference type="InterPro" id="IPR024973">
    <property type="entry name" value="ESPR"/>
</dbReference>
<evidence type="ECO:0000256" key="5">
    <source>
        <dbReference type="SAM" id="Phobius"/>
    </source>
</evidence>
<name>A0A8E7P259_SALMU</name>
<dbReference type="Pfam" id="PF13018">
    <property type="entry name" value="ESPR"/>
    <property type="match status" value="1"/>
</dbReference>
<evidence type="ECO:0000256" key="4">
    <source>
        <dbReference type="SAM" id="MobiDB-lite"/>
    </source>
</evidence>
<dbReference type="EMBL" id="CP075048">
    <property type="protein sequence ID" value="QVY40784.1"/>
    <property type="molecule type" value="Genomic_DNA"/>
</dbReference>
<keyword evidence="2" id="KW-0964">Secreted</keyword>
<feature type="compositionally biased region" description="Low complexity" evidence="4">
    <location>
        <begin position="1830"/>
        <end position="1842"/>
    </location>
</feature>
<dbReference type="SMART" id="SM00710">
    <property type="entry name" value="PbH1"/>
    <property type="match status" value="12"/>
</dbReference>
<keyword evidence="5" id="KW-0812">Transmembrane</keyword>
<feature type="region of interest" description="Disordered" evidence="4">
    <location>
        <begin position="425"/>
        <end position="447"/>
    </location>
</feature>
<feature type="domain" description="Filamentous haemagglutinin FhaB/tRNA nuclease CdiA-like TPS" evidence="6">
    <location>
        <begin position="71"/>
        <end position="183"/>
    </location>
</feature>
<protein>
    <submittedName>
        <fullName evidence="7">Filamentous hemagglutinin N-terminal domain-containing protein</fullName>
    </submittedName>
</protein>
<dbReference type="InterPro" id="IPR008638">
    <property type="entry name" value="FhaB/CdiA-like_TPS"/>
</dbReference>
<dbReference type="SMART" id="SM00912">
    <property type="entry name" value="Haemagg_act"/>
    <property type="match status" value="1"/>
</dbReference>
<feature type="region of interest" description="Disordered" evidence="4">
    <location>
        <begin position="1802"/>
        <end position="1869"/>
    </location>
</feature>
<dbReference type="InterPro" id="IPR050909">
    <property type="entry name" value="Bact_Autotransporter_VF"/>
</dbReference>
<feature type="compositionally biased region" description="Polar residues" evidence="4">
    <location>
        <begin position="1817"/>
        <end position="1829"/>
    </location>
</feature>
<reference evidence="7" key="2">
    <citation type="submission" date="2021-05" db="EMBL/GenBank/DDBJ databases">
        <title>Whole genome PacBio Sequel sequence of Salmonella enterica subsp. enterica.</title>
        <authorList>
            <person name="Hoffmann M."/>
            <person name="Balkey M."/>
            <person name="Luo Y."/>
        </authorList>
    </citation>
    <scope>NUCLEOTIDE SEQUENCE</scope>
    <source>
        <strain evidence="7">CFSAN008798</strain>
    </source>
</reference>
<evidence type="ECO:0000259" key="6">
    <source>
        <dbReference type="SMART" id="SM00912"/>
    </source>
</evidence>
<dbReference type="InterPro" id="IPR011050">
    <property type="entry name" value="Pectin_lyase_fold/virulence"/>
</dbReference>
<feature type="transmembrane region" description="Helical" evidence="5">
    <location>
        <begin position="47"/>
        <end position="71"/>
    </location>
</feature>
<feature type="region of interest" description="Disordered" evidence="4">
    <location>
        <begin position="1919"/>
        <end position="2100"/>
    </location>
</feature>
<evidence type="ECO:0000256" key="1">
    <source>
        <dbReference type="ARBA" id="ARBA00004613"/>
    </source>
</evidence>
<organism evidence="7">
    <name type="scientific">Salmonella muenchen</name>
    <dbReference type="NCBI Taxonomy" id="596"/>
    <lineage>
        <taxon>Bacteria</taxon>
        <taxon>Pseudomonadati</taxon>
        <taxon>Pseudomonadota</taxon>
        <taxon>Gammaproteobacteria</taxon>
        <taxon>Enterobacterales</taxon>
        <taxon>Enterobacteriaceae</taxon>
        <taxon>Salmonella</taxon>
    </lineage>
</organism>
<keyword evidence="5" id="KW-0472">Membrane</keyword>
<reference evidence="7" key="1">
    <citation type="submission" date="2018-07" db="EMBL/GenBank/DDBJ databases">
        <authorList>
            <consortium name="GenomeTrakr network: Whole genome sequencing for foodborne pathogen traceback"/>
        </authorList>
    </citation>
    <scope>NUCLEOTIDE SEQUENCE</scope>
    <source>
        <strain evidence="7">CFSAN008798</strain>
    </source>
</reference>
<dbReference type="Gene3D" id="2.160.20.10">
    <property type="entry name" value="Single-stranded right-handed beta-helix, Pectin lyase-like"/>
    <property type="match status" value="1"/>
</dbReference>
<sequence>MNRIYKLKFDKRRNELVIVSEITAGAGKEKSTGHLADLTALSPFRKLLGTLTPVALLTGLIAGLLPAMALAADLPTGGQIVGGQGSISTSGNQMTIHQQTQNMATNWHSFDIGKNNTVQFVQPNSSSVALNRVTGASGSQIMGTLKANGQVFILNPNGVLFGKNARVDVGGLVASTKNISTTDFMKGQYTLSGSGNPGAQVVNQGSLTTSKGGYIVLAGERVSNSGTVTTPSGKTILAAGKTVTLQLDNGGLTSVSVNGSVVNALVENQGLISATNGQVYLTAKGQDMLLNTVVNNSGTVEAKGLANRGGEIVLNGGDSGVVSQSGHLLADSQTGQGGKITLEGQNIHLAGGSLTTATGKTGGGEVYVGGGWQGQDSHIKNASKVVMDKAATVDVSATESGNGGTAVLWSDDYTNFRGTVIAKGGAKSGDGGRVETSSHRNLQASGAVDASARAGHGGEWLLDPTDVTIVGAGADTGIDSATADGTDIFTPTASGGQILNSSIVNQLNAGTSVTVKTSGTDTDGETGNITVNANIIKTAGTDAKLTLLADNNISTGDNVSIGATTGKLNLDLLAGNTTNNASISLGKFINISLNGGDLLADAGNSASGVSLTFTNNGKIKGGNVTLNLSRGLGGYAYNVNADNDLTINGSVTGSTGWGSVLGFTAGGKLAMNSPGSISLQANDTGNGGGRVLISGDKGVTLNAAAGTVTLNAAKAATNGVNITSSNGAVSITNLVQDGSNGMTLTNANISSKDGIVLNGTTFWGQAVVMSGVNLTTGGDVDITGLAKNLTTGGLGVASSSGVQLSGSNISSTGGNITLTGTAGTHVSHPSISSLQVSNSTLTTNNALTLNGTTETTTGVKVTGSTLSAATLNVNGVARVQGTGFSLATSQLLGGLADLTNVSLSSAGSAAGAQNVLDNSIVNDANRDTLLAKRIENMTSVEMNGTAIFDDSAKSDKGWTQDYTLADLPNHGWVFNNTSVTAGGDVSLKGAGFTNSVVTITNGNLSIDNGGPAPLTGTTLTVDGGVNVHAGAGSIDLKNGNISAKGNITLKADAGSIAISGTNASVKANITSTEGGVNLVSMQAINITNANFLADKDISLNVASEVMGTLGIGNASFTSQSGDVDLFLDTKKITPIIITTDSQYGGLIFSGENSFEAKNINISALSSKDARGFSLLFESGAILNLKGETHINASNESDGTGRNDAALGSRYRRTQINVSDGDLYITASALSGTGIFGLVTAGQWADAGFEFVLNNSDLYIDANSKFGNGITLGCYGGSTYINGLTFKGNGNVSVHAQGGGYGITLSRLYTGELDGNVQLTGIGGNGAGIDASINTVFQGGVSLSGSSADDVGVSLSFGPGIQEHNMNLNGSNVTGSSENGSAGILIEGKNISFTNGTLTGTATSGNGSGVVLTGGSNYTLDGASVTGTAADGSGIAVNGTLTVNNGTVVKGLATGGGNGVTVSGDLVTDSGDGISITGTAFSGDGVKVDGDTTLTNAMLNGRADSGNGVNIAGNLTTDSSTQVSGHAASGTGVNLGAALTGASVKGSSDTGTGVQLADNAVVTEAVLNGSSTSGDGVTFTGNVKMDDTSAAKLNASSTSGTGLKLADNANVSIQTITKVTQEKKDADGNPVLDADGNPETETITTQAPVTTPVTLTGTSEQGSGIATEGNVSISGIVLNGSTTADTGTGVSLGGNLTIADDISGVTAGATGNGTALVVNNASIHSDGYTDSGKDFVINASVSGNGTAIKTQGSSQLDEVVLNGNATGGGTAVELGGQVSGANITGTSDSGTAVRVTDGAGVDGSAVKGHSDSGMGLQVSGNASLNNSDLSGTTQTGTGAAVTGSLTADTSSQVTGSATQDGGTGVTVDGSVTGATVTGDATSGDAVRIADGSQLTGADIKGTSVTGSGIKTQGNVSLEGGTQLAGGSQQGAALDVSGTLNHDPDSSVTTTPDNTGSVIGNENIHEVIPVVPPVPDEGGDTDKPTVPSEPDQKPGGDTDKPTVPSEPDHNQEHDHNQSHNASLRKQAEVNSLRQGAANAQVTQMNRASQDGFHAAGSPSVPVSGYQPAEQTVDISLCDGSDCQSESLDAGTPSQGRAKASGR</sequence>
<dbReference type="PANTHER" id="PTHR12338">
    <property type="entry name" value="AUTOTRANSPORTER"/>
    <property type="match status" value="1"/>
</dbReference>
<dbReference type="InterPro" id="IPR012334">
    <property type="entry name" value="Pectin_lyas_fold"/>
</dbReference>
<feature type="compositionally biased region" description="Low complexity" evidence="4">
    <location>
        <begin position="1856"/>
        <end position="1869"/>
    </location>
</feature>
<feature type="compositionally biased region" description="Polar residues" evidence="4">
    <location>
        <begin position="1843"/>
        <end position="1855"/>
    </location>
</feature>
<keyword evidence="5" id="KW-1133">Transmembrane helix</keyword>
<feature type="compositionally biased region" description="Basic and acidic residues" evidence="4">
    <location>
        <begin position="1988"/>
        <end position="2015"/>
    </location>
</feature>
<keyword evidence="3" id="KW-0732">Signal</keyword>
<feature type="compositionally biased region" description="Polar residues" evidence="4">
    <location>
        <begin position="2016"/>
        <end position="2046"/>
    </location>
</feature>
<dbReference type="PANTHER" id="PTHR12338:SF8">
    <property type="entry name" value="HEME_HEMOPEXIN-BINDING PROTEIN"/>
    <property type="match status" value="1"/>
</dbReference>
<dbReference type="GO" id="GO:0005576">
    <property type="term" value="C:extracellular region"/>
    <property type="evidence" value="ECO:0007669"/>
    <property type="project" value="UniProtKB-SubCell"/>
</dbReference>
<dbReference type="InterPro" id="IPR006626">
    <property type="entry name" value="PbH1"/>
</dbReference>
<accession>A0A8E7P259</accession>
<evidence type="ECO:0000256" key="3">
    <source>
        <dbReference type="ARBA" id="ARBA00022729"/>
    </source>
</evidence>